<sequence>MPNRECDLGVVAEVCALPPTAASLLAHGELMKQRTADPREPNVLYVGRRSADGDGRPLRWWLGQLRQPQLVKGLVQGIDTCAETSPGRLILPMLKRRWHRSLQRRNICLPTVAK</sequence>
<organism evidence="1 2">
    <name type="scientific">Ralstonia condita</name>
    <dbReference type="NCBI Taxonomy" id="3058600"/>
    <lineage>
        <taxon>Bacteria</taxon>
        <taxon>Pseudomonadati</taxon>
        <taxon>Pseudomonadota</taxon>
        <taxon>Betaproteobacteria</taxon>
        <taxon>Burkholderiales</taxon>
        <taxon>Burkholderiaceae</taxon>
        <taxon>Ralstonia</taxon>
    </lineage>
</organism>
<name>A0ABN9ISI7_9RALS</name>
<gene>
    <name evidence="1" type="ORF">LMG7141_02052</name>
</gene>
<evidence type="ECO:0000313" key="2">
    <source>
        <dbReference type="Proteomes" id="UP001189616"/>
    </source>
</evidence>
<protein>
    <submittedName>
        <fullName evidence="1">Uncharacterized protein</fullName>
    </submittedName>
</protein>
<proteinExistence type="predicted"/>
<dbReference type="EMBL" id="CATYWO010000002">
    <property type="protein sequence ID" value="CAJ0788219.1"/>
    <property type="molecule type" value="Genomic_DNA"/>
</dbReference>
<reference evidence="1 2" key="1">
    <citation type="submission" date="2023-07" db="EMBL/GenBank/DDBJ databases">
        <authorList>
            <person name="Peeters C."/>
        </authorList>
    </citation>
    <scope>NUCLEOTIDE SEQUENCE [LARGE SCALE GENOMIC DNA]</scope>
    <source>
        <strain evidence="1 2">LMG 7141</strain>
    </source>
</reference>
<dbReference type="Proteomes" id="UP001189616">
    <property type="component" value="Unassembled WGS sequence"/>
</dbReference>
<comment type="caution">
    <text evidence="1">The sequence shown here is derived from an EMBL/GenBank/DDBJ whole genome shotgun (WGS) entry which is preliminary data.</text>
</comment>
<evidence type="ECO:0000313" key="1">
    <source>
        <dbReference type="EMBL" id="CAJ0788219.1"/>
    </source>
</evidence>
<keyword evidence="2" id="KW-1185">Reference proteome</keyword>
<accession>A0ABN9ISI7</accession>